<gene>
    <name evidence="2" type="ORF">U0070_011799</name>
</gene>
<dbReference type="EMBL" id="JBBHLL010000232">
    <property type="protein sequence ID" value="KAK7808724.1"/>
    <property type="molecule type" value="Genomic_DNA"/>
</dbReference>
<evidence type="ECO:0000256" key="1">
    <source>
        <dbReference type="SAM" id="MobiDB-lite"/>
    </source>
</evidence>
<reference evidence="2 3" key="1">
    <citation type="journal article" date="2023" name="bioRxiv">
        <title>Conserved and derived expression patterns and positive selection on dental genes reveal complex evolutionary context of ever-growing rodent molars.</title>
        <authorList>
            <person name="Calamari Z.T."/>
            <person name="Song A."/>
            <person name="Cohen E."/>
            <person name="Akter M."/>
            <person name="Roy R.D."/>
            <person name="Hallikas O."/>
            <person name="Christensen M.M."/>
            <person name="Li P."/>
            <person name="Marangoni P."/>
            <person name="Jernvall J."/>
            <person name="Klein O.D."/>
        </authorList>
    </citation>
    <scope>NUCLEOTIDE SEQUENCE [LARGE SCALE GENOMIC DNA]</scope>
    <source>
        <strain evidence="2">V071</strain>
    </source>
</reference>
<organism evidence="2 3">
    <name type="scientific">Myodes glareolus</name>
    <name type="common">Bank vole</name>
    <name type="synonym">Clethrionomys glareolus</name>
    <dbReference type="NCBI Taxonomy" id="447135"/>
    <lineage>
        <taxon>Eukaryota</taxon>
        <taxon>Metazoa</taxon>
        <taxon>Chordata</taxon>
        <taxon>Craniata</taxon>
        <taxon>Vertebrata</taxon>
        <taxon>Euteleostomi</taxon>
        <taxon>Mammalia</taxon>
        <taxon>Eutheria</taxon>
        <taxon>Euarchontoglires</taxon>
        <taxon>Glires</taxon>
        <taxon>Rodentia</taxon>
        <taxon>Myomorpha</taxon>
        <taxon>Muroidea</taxon>
        <taxon>Cricetidae</taxon>
        <taxon>Arvicolinae</taxon>
        <taxon>Myodes</taxon>
    </lineage>
</organism>
<feature type="region of interest" description="Disordered" evidence="1">
    <location>
        <begin position="69"/>
        <end position="89"/>
    </location>
</feature>
<evidence type="ECO:0000313" key="3">
    <source>
        <dbReference type="Proteomes" id="UP001488838"/>
    </source>
</evidence>
<comment type="caution">
    <text evidence="2">The sequence shown here is derived from an EMBL/GenBank/DDBJ whole genome shotgun (WGS) entry which is preliminary data.</text>
</comment>
<name>A0AAW0I3I4_MYOGA</name>
<dbReference type="Proteomes" id="UP001488838">
    <property type="component" value="Unassembled WGS sequence"/>
</dbReference>
<proteinExistence type="predicted"/>
<sequence length="89" mass="9949">MRTTGRKQIAPLLADMMLAARLRPLSQLPGKTLSVCDRENVTRHMLLLYPASFTATTRRTYASEANARALDKPGFDDKDEDSGHRGDCR</sequence>
<keyword evidence="3" id="KW-1185">Reference proteome</keyword>
<accession>A0AAW0I3I4</accession>
<dbReference type="AlphaFoldDB" id="A0AAW0I3I4"/>
<protein>
    <submittedName>
        <fullName evidence="2">Uncharacterized protein</fullName>
    </submittedName>
</protein>
<evidence type="ECO:0000313" key="2">
    <source>
        <dbReference type="EMBL" id="KAK7808724.1"/>
    </source>
</evidence>